<feature type="transmembrane region" description="Helical" evidence="1">
    <location>
        <begin position="67"/>
        <end position="87"/>
    </location>
</feature>
<evidence type="ECO:0000256" key="1">
    <source>
        <dbReference type="SAM" id="Phobius"/>
    </source>
</evidence>
<protein>
    <recommendedName>
        <fullName evidence="4">Transmembrane protein</fullName>
    </recommendedName>
</protein>
<dbReference type="Proteomes" id="UP000799771">
    <property type="component" value="Unassembled WGS sequence"/>
</dbReference>
<dbReference type="AlphaFoldDB" id="A0A6A6AI69"/>
<evidence type="ECO:0000313" key="3">
    <source>
        <dbReference type="Proteomes" id="UP000799771"/>
    </source>
</evidence>
<gene>
    <name evidence="2" type="ORF">P153DRAFT_197041</name>
</gene>
<keyword evidence="3" id="KW-1185">Reference proteome</keyword>
<feature type="transmembrane region" description="Helical" evidence="1">
    <location>
        <begin position="33"/>
        <end position="55"/>
    </location>
</feature>
<keyword evidence="1" id="KW-1133">Transmembrane helix</keyword>
<evidence type="ECO:0008006" key="4">
    <source>
        <dbReference type="Google" id="ProtNLM"/>
    </source>
</evidence>
<evidence type="ECO:0000313" key="2">
    <source>
        <dbReference type="EMBL" id="KAF2131500.1"/>
    </source>
</evidence>
<dbReference type="GeneID" id="54402898"/>
<organism evidence="2 3">
    <name type="scientific">Dothidotthia symphoricarpi CBS 119687</name>
    <dbReference type="NCBI Taxonomy" id="1392245"/>
    <lineage>
        <taxon>Eukaryota</taxon>
        <taxon>Fungi</taxon>
        <taxon>Dikarya</taxon>
        <taxon>Ascomycota</taxon>
        <taxon>Pezizomycotina</taxon>
        <taxon>Dothideomycetes</taxon>
        <taxon>Pleosporomycetidae</taxon>
        <taxon>Pleosporales</taxon>
        <taxon>Dothidotthiaceae</taxon>
        <taxon>Dothidotthia</taxon>
    </lineage>
</organism>
<dbReference type="EMBL" id="ML977502">
    <property type="protein sequence ID" value="KAF2131500.1"/>
    <property type="molecule type" value="Genomic_DNA"/>
</dbReference>
<name>A0A6A6AI69_9PLEO</name>
<sequence>MGIGWEWNGKGREMEIICVRFINSICNLFYSRLVVLCTPFLWKSLVFFCCVVWFGDGMGWDGMGCCVFALMVVIVVWWCVLGFVSFFGI</sequence>
<keyword evidence="1" id="KW-0812">Transmembrane</keyword>
<accession>A0A6A6AI69</accession>
<dbReference type="RefSeq" id="XP_033525887.1">
    <property type="nucleotide sequence ID" value="XM_033662466.1"/>
</dbReference>
<keyword evidence="1" id="KW-0472">Membrane</keyword>
<reference evidence="2" key="1">
    <citation type="journal article" date="2020" name="Stud. Mycol.">
        <title>101 Dothideomycetes genomes: a test case for predicting lifestyles and emergence of pathogens.</title>
        <authorList>
            <person name="Haridas S."/>
            <person name="Albert R."/>
            <person name="Binder M."/>
            <person name="Bloem J."/>
            <person name="Labutti K."/>
            <person name="Salamov A."/>
            <person name="Andreopoulos B."/>
            <person name="Baker S."/>
            <person name="Barry K."/>
            <person name="Bills G."/>
            <person name="Bluhm B."/>
            <person name="Cannon C."/>
            <person name="Castanera R."/>
            <person name="Culley D."/>
            <person name="Daum C."/>
            <person name="Ezra D."/>
            <person name="Gonzalez J."/>
            <person name="Henrissat B."/>
            <person name="Kuo A."/>
            <person name="Liang C."/>
            <person name="Lipzen A."/>
            <person name="Lutzoni F."/>
            <person name="Magnuson J."/>
            <person name="Mondo S."/>
            <person name="Nolan M."/>
            <person name="Ohm R."/>
            <person name="Pangilinan J."/>
            <person name="Park H.-J."/>
            <person name="Ramirez L."/>
            <person name="Alfaro M."/>
            <person name="Sun H."/>
            <person name="Tritt A."/>
            <person name="Yoshinaga Y."/>
            <person name="Zwiers L.-H."/>
            <person name="Turgeon B."/>
            <person name="Goodwin S."/>
            <person name="Spatafora J."/>
            <person name="Crous P."/>
            <person name="Grigoriev I."/>
        </authorList>
    </citation>
    <scope>NUCLEOTIDE SEQUENCE</scope>
    <source>
        <strain evidence="2">CBS 119687</strain>
    </source>
</reference>
<proteinExistence type="predicted"/>